<sequence length="216" mass="23903">IADLQAGGQRHIAALRLALRTAQAKGNWVEAVRLVRQLVKVKALTAEQAEPVKRRANQEGLRQRAGDALALMNYWQGLPRDEQRDARLVAELARDLIAAGDSAAAQKALEAQLALDWDSTLAGVYGRCEGGEIRPRLAKAEEWLKRQPRDPQLLLTLGRLCVQSQLWGKAESYLDASLAIAPGWEAHVELAHLAERVGRTDDANRHYRAAAELSRR</sequence>
<dbReference type="GO" id="GO:0016020">
    <property type="term" value="C:membrane"/>
    <property type="evidence" value="ECO:0007669"/>
    <property type="project" value="InterPro"/>
</dbReference>
<evidence type="ECO:0000313" key="2">
    <source>
        <dbReference type="Proteomes" id="UP000389128"/>
    </source>
</evidence>
<evidence type="ECO:0000313" key="1">
    <source>
        <dbReference type="EMBL" id="TYC48381.1"/>
    </source>
</evidence>
<dbReference type="SUPFAM" id="SSF48452">
    <property type="entry name" value="TPR-like"/>
    <property type="match status" value="1"/>
</dbReference>
<keyword evidence="2" id="KW-1185">Reference proteome</keyword>
<gene>
    <name evidence="1" type="ORF">ETQ85_25835</name>
</gene>
<accession>A0A6C2C335</accession>
<dbReference type="Proteomes" id="UP000389128">
    <property type="component" value="Unassembled WGS sequence"/>
</dbReference>
<proteinExistence type="predicted"/>
<dbReference type="AlphaFoldDB" id="A0A6C2C335"/>
<dbReference type="NCBIfam" id="TIGR00540">
    <property type="entry name" value="TPR_hemY_coli"/>
    <property type="match status" value="1"/>
</dbReference>
<dbReference type="InterPro" id="IPR011990">
    <property type="entry name" value="TPR-like_helical_dom_sf"/>
</dbReference>
<comment type="caution">
    <text evidence="1">The sequence shown here is derived from an EMBL/GenBank/DDBJ whole genome shotgun (WGS) entry which is preliminary data.</text>
</comment>
<protein>
    <submittedName>
        <fullName evidence="1">Heme biosynthesis protein HemY</fullName>
    </submittedName>
</protein>
<name>A0A6C2C335_9RHOO</name>
<reference evidence="1 2" key="1">
    <citation type="submission" date="2019-01" db="EMBL/GenBank/DDBJ databases">
        <title>Zoogloea oleivorans genome sequencing and assembly.</title>
        <authorList>
            <person name="Tancsics A."/>
            <person name="Farkas M."/>
            <person name="Kriszt B."/>
            <person name="Maroti G."/>
            <person name="Horvath B."/>
        </authorList>
    </citation>
    <scope>NUCLEOTIDE SEQUENCE [LARGE SCALE GENOMIC DNA]</scope>
    <source>
        <strain evidence="1 2">Buc</strain>
    </source>
</reference>
<dbReference type="EMBL" id="SDKK01000087">
    <property type="protein sequence ID" value="TYC48381.1"/>
    <property type="molecule type" value="Genomic_DNA"/>
</dbReference>
<dbReference type="Gene3D" id="1.25.40.10">
    <property type="entry name" value="Tetratricopeptide repeat domain"/>
    <property type="match status" value="1"/>
</dbReference>
<dbReference type="RefSeq" id="WP_425473168.1">
    <property type="nucleotide sequence ID" value="NZ_SDKK01000087.1"/>
</dbReference>
<feature type="non-terminal residue" evidence="1">
    <location>
        <position position="1"/>
    </location>
</feature>
<dbReference type="InterPro" id="IPR005254">
    <property type="entry name" value="Heme_biosyn_assoc_TPR_pro"/>
</dbReference>
<dbReference type="GO" id="GO:0042168">
    <property type="term" value="P:heme metabolic process"/>
    <property type="evidence" value="ECO:0007669"/>
    <property type="project" value="InterPro"/>
</dbReference>
<organism evidence="1 2">
    <name type="scientific">Zoogloea oleivorans</name>
    <dbReference type="NCBI Taxonomy" id="1552750"/>
    <lineage>
        <taxon>Bacteria</taxon>
        <taxon>Pseudomonadati</taxon>
        <taxon>Pseudomonadota</taxon>
        <taxon>Betaproteobacteria</taxon>
        <taxon>Rhodocyclales</taxon>
        <taxon>Zoogloeaceae</taxon>
        <taxon>Zoogloea</taxon>
    </lineage>
</organism>